<feature type="compositionally biased region" description="Basic and acidic residues" evidence="2">
    <location>
        <begin position="109"/>
        <end position="119"/>
    </location>
</feature>
<dbReference type="Proteomes" id="UP001152422">
    <property type="component" value="Unassembled WGS sequence"/>
</dbReference>
<evidence type="ECO:0000256" key="2">
    <source>
        <dbReference type="SAM" id="MobiDB-lite"/>
    </source>
</evidence>
<feature type="compositionally biased region" description="Polar residues" evidence="2">
    <location>
        <begin position="187"/>
        <end position="196"/>
    </location>
</feature>
<evidence type="ECO:0000313" key="3">
    <source>
        <dbReference type="EMBL" id="MDG0847485.1"/>
    </source>
</evidence>
<feature type="compositionally biased region" description="Basic and acidic residues" evidence="2">
    <location>
        <begin position="268"/>
        <end position="282"/>
    </location>
</feature>
<dbReference type="RefSeq" id="WP_107518081.1">
    <property type="nucleotide sequence ID" value="NZ_JAMBPY010000021.1"/>
</dbReference>
<comment type="caution">
    <text evidence="3">The sequence shown here is derived from an EMBL/GenBank/DDBJ whole genome shotgun (WGS) entry which is preliminary data.</text>
</comment>
<feature type="compositionally biased region" description="Basic and acidic residues" evidence="2">
    <location>
        <begin position="197"/>
        <end position="207"/>
    </location>
</feature>
<feature type="compositionally biased region" description="Basic and acidic residues" evidence="2">
    <location>
        <begin position="233"/>
        <end position="245"/>
    </location>
</feature>
<proteinExistence type="predicted"/>
<feature type="coiled-coil region" evidence="1">
    <location>
        <begin position="44"/>
        <end position="72"/>
    </location>
</feature>
<keyword evidence="1" id="KW-0175">Coiled coil</keyword>
<feature type="compositionally biased region" description="Basic and acidic residues" evidence="2">
    <location>
        <begin position="144"/>
        <end position="186"/>
    </location>
</feature>
<sequence length="282" mass="32443">MVNTKTQKQLSISKTKSELINDWFINVAHWKILSEELELGKTAIFKYKKKLADLEQERAQELEKEAKNSTEKKRKNVSASFEALSEIFTLKQINTIIVAFNDYVEHPEKYEKPKKKSEVDLEEQEQTVKKHMKDMNMDYLSYDKQSDKPSEDVSKAGSKEAPKEAPKEASKATNKEVNKEMPKDTNKTANKTLSKNVSKEAPKEASKAEPTATKKQTEDKPSHMTVQQLLAKQEAEVSKEREEINKLPVNSPERAEKEAAFQRGKARRMNEYHEVAKQNKKK</sequence>
<dbReference type="EMBL" id="JAMBQA010000020">
    <property type="protein sequence ID" value="MDG0847485.1"/>
    <property type="molecule type" value="Genomic_DNA"/>
</dbReference>
<protein>
    <submittedName>
        <fullName evidence="3">Uncharacterized protein</fullName>
    </submittedName>
</protein>
<evidence type="ECO:0000313" key="4">
    <source>
        <dbReference type="Proteomes" id="UP001152422"/>
    </source>
</evidence>
<reference evidence="3" key="1">
    <citation type="submission" date="2022-05" db="EMBL/GenBank/DDBJ databases">
        <title>Comparative genomics of Staphylococcus equorum isolates.</title>
        <authorList>
            <person name="Luelf R.H."/>
        </authorList>
    </citation>
    <scope>NUCLEOTIDE SEQUENCE</scope>
    <source>
        <strain evidence="3">TMW 2.2497</strain>
    </source>
</reference>
<gene>
    <name evidence="3" type="ORF">M4L89_14840</name>
</gene>
<feature type="region of interest" description="Disordered" evidence="2">
    <location>
        <begin position="109"/>
        <end position="282"/>
    </location>
</feature>
<organism evidence="3 4">
    <name type="scientific">Staphylococcus equorum</name>
    <dbReference type="NCBI Taxonomy" id="246432"/>
    <lineage>
        <taxon>Bacteria</taxon>
        <taxon>Bacillati</taxon>
        <taxon>Bacillota</taxon>
        <taxon>Bacilli</taxon>
        <taxon>Bacillales</taxon>
        <taxon>Staphylococcaceae</taxon>
        <taxon>Staphylococcus</taxon>
    </lineage>
</organism>
<name>A0A9X4L606_9STAP</name>
<dbReference type="AlphaFoldDB" id="A0A9X4L606"/>
<keyword evidence="4" id="KW-1185">Reference proteome</keyword>
<evidence type="ECO:0000256" key="1">
    <source>
        <dbReference type="SAM" id="Coils"/>
    </source>
</evidence>
<accession>A0A9X4L606</accession>